<keyword evidence="4" id="KW-1185">Reference proteome</keyword>
<sequence>MTFLRPALAALALIASILPAQAAWTELGGNEQVTFYADFDALEKAKDAVSIWTLVDSKKPRTYEGKSFNSVRTQFQFQCEGPKVREVETRFHAGAMAAGELVASYKLDEPAWEAVASGTVKDALAQELCKPPAAAK</sequence>
<dbReference type="EMBL" id="JAERRA010000002">
    <property type="protein sequence ID" value="MBL0720557.1"/>
    <property type="molecule type" value="Genomic_DNA"/>
</dbReference>
<gene>
    <name evidence="3" type="ORF">JI742_11735</name>
</gene>
<proteinExistence type="predicted"/>
<feature type="chain" id="PRO_5040908618" description="Surface-adhesin protein E-like domain-containing protein" evidence="1">
    <location>
        <begin position="23"/>
        <end position="136"/>
    </location>
</feature>
<keyword evidence="1" id="KW-0732">Signal</keyword>
<evidence type="ECO:0000256" key="1">
    <source>
        <dbReference type="SAM" id="SignalP"/>
    </source>
</evidence>
<feature type="signal peptide" evidence="1">
    <location>
        <begin position="1"/>
        <end position="22"/>
    </location>
</feature>
<dbReference type="InterPro" id="IPR031939">
    <property type="entry name" value="Adhesin_E-like"/>
</dbReference>
<protein>
    <recommendedName>
        <fullName evidence="2">Surface-adhesin protein E-like domain-containing protein</fullName>
    </recommendedName>
</protein>
<organism evidence="3 4">
    <name type="scientific">Aquariibacter lacus</name>
    <dbReference type="NCBI Taxonomy" id="2801332"/>
    <lineage>
        <taxon>Bacteria</taxon>
        <taxon>Pseudomonadati</taxon>
        <taxon>Pseudomonadota</taxon>
        <taxon>Betaproteobacteria</taxon>
        <taxon>Burkholderiales</taxon>
        <taxon>Sphaerotilaceae</taxon>
        <taxon>Aquariibacter</taxon>
    </lineage>
</organism>
<reference evidence="3 4" key="1">
    <citation type="submission" date="2021-01" db="EMBL/GenBank/DDBJ databases">
        <title>Piscinibacter sp. Jin2 Genome sequencing and assembly.</title>
        <authorList>
            <person name="Kim I."/>
        </authorList>
    </citation>
    <scope>NUCLEOTIDE SEQUENCE [LARGE SCALE GENOMIC DNA]</scope>
    <source>
        <strain evidence="3 4">Jin2</strain>
    </source>
</reference>
<dbReference type="Pfam" id="PF16747">
    <property type="entry name" value="Adhesin_E"/>
    <property type="match status" value="1"/>
</dbReference>
<name>A0A9X1BNW3_9BURK</name>
<dbReference type="AlphaFoldDB" id="A0A9X1BNW3"/>
<dbReference type="RefSeq" id="WP_201827087.1">
    <property type="nucleotide sequence ID" value="NZ_JAERRA010000002.1"/>
</dbReference>
<accession>A0A9X1BNW3</accession>
<evidence type="ECO:0000313" key="3">
    <source>
        <dbReference type="EMBL" id="MBL0720557.1"/>
    </source>
</evidence>
<comment type="caution">
    <text evidence="3">The sequence shown here is derived from an EMBL/GenBank/DDBJ whole genome shotgun (WGS) entry which is preliminary data.</text>
</comment>
<evidence type="ECO:0000259" key="2">
    <source>
        <dbReference type="Pfam" id="PF16747"/>
    </source>
</evidence>
<dbReference type="Proteomes" id="UP000643207">
    <property type="component" value="Unassembled WGS sequence"/>
</dbReference>
<evidence type="ECO:0000313" key="4">
    <source>
        <dbReference type="Proteomes" id="UP000643207"/>
    </source>
</evidence>
<feature type="domain" description="Surface-adhesin protein E-like" evidence="2">
    <location>
        <begin position="24"/>
        <end position="130"/>
    </location>
</feature>